<dbReference type="Pfam" id="PF03171">
    <property type="entry name" value="2OG-FeII_Oxy"/>
    <property type="match status" value="3"/>
</dbReference>
<evidence type="ECO:0000256" key="3">
    <source>
        <dbReference type="ARBA" id="ARBA00054658"/>
    </source>
</evidence>
<reference evidence="7 8" key="1">
    <citation type="journal article" date="2021" name="bioRxiv">
        <title>The Gossypium anomalum genome as a resource for cotton improvement and evolutionary analysis of hybrid incompatibility.</title>
        <authorList>
            <person name="Grover C.E."/>
            <person name="Yuan D."/>
            <person name="Arick M.A."/>
            <person name="Miller E.R."/>
            <person name="Hu G."/>
            <person name="Peterson D.G."/>
            <person name="Wendel J.F."/>
            <person name="Udall J.A."/>
        </authorList>
    </citation>
    <scope>NUCLEOTIDE SEQUENCE [LARGE SCALE GENOMIC DNA]</scope>
    <source>
        <strain evidence="7">JFW-Udall</strain>
        <tissue evidence="7">Leaf</tissue>
    </source>
</reference>
<dbReference type="FunFam" id="2.60.120.330:FF:000017">
    <property type="entry name" value="2-oxoglutarate-dependent dioxygenase DAO"/>
    <property type="match status" value="2"/>
</dbReference>
<dbReference type="InterPro" id="IPR044861">
    <property type="entry name" value="IPNS-like_FE2OG_OXY"/>
</dbReference>
<dbReference type="InterPro" id="IPR005123">
    <property type="entry name" value="Oxoglu/Fe-dep_dioxygenase_dom"/>
</dbReference>
<evidence type="ECO:0000313" key="7">
    <source>
        <dbReference type="EMBL" id="KAG8471721.1"/>
    </source>
</evidence>
<evidence type="ECO:0000256" key="4">
    <source>
        <dbReference type="ARBA" id="ARBA00074102"/>
    </source>
</evidence>
<dbReference type="GO" id="GO:0046872">
    <property type="term" value="F:metal ion binding"/>
    <property type="evidence" value="ECO:0007669"/>
    <property type="project" value="UniProtKB-KW"/>
</dbReference>
<dbReference type="PANTHER" id="PTHR47990">
    <property type="entry name" value="2-OXOGLUTARATE (2OG) AND FE(II)-DEPENDENT OXYGENASE SUPERFAMILY PROTEIN-RELATED"/>
    <property type="match status" value="1"/>
</dbReference>
<dbReference type="Proteomes" id="UP000701853">
    <property type="component" value="Chromosome 13"/>
</dbReference>
<evidence type="ECO:0000256" key="5">
    <source>
        <dbReference type="ARBA" id="ARBA00076740"/>
    </source>
</evidence>
<dbReference type="InterPro" id="IPR050231">
    <property type="entry name" value="Iron_ascorbate_oxido_reductase"/>
</dbReference>
<comment type="caution">
    <text evidence="7">The sequence shown here is derived from an EMBL/GenBank/DDBJ whole genome shotgun (WGS) entry which is preliminary data.</text>
</comment>
<keyword evidence="1" id="KW-0479">Metal-binding</keyword>
<organism evidence="7 8">
    <name type="scientific">Gossypium anomalum</name>
    <dbReference type="NCBI Taxonomy" id="47600"/>
    <lineage>
        <taxon>Eukaryota</taxon>
        <taxon>Viridiplantae</taxon>
        <taxon>Streptophyta</taxon>
        <taxon>Embryophyta</taxon>
        <taxon>Tracheophyta</taxon>
        <taxon>Spermatophyta</taxon>
        <taxon>Magnoliopsida</taxon>
        <taxon>eudicotyledons</taxon>
        <taxon>Gunneridae</taxon>
        <taxon>Pentapetalae</taxon>
        <taxon>rosids</taxon>
        <taxon>malvids</taxon>
        <taxon>Malvales</taxon>
        <taxon>Malvaceae</taxon>
        <taxon>Malvoideae</taxon>
        <taxon>Gossypium</taxon>
    </lineage>
</organism>
<dbReference type="InterPro" id="IPR027443">
    <property type="entry name" value="IPNS-like_sf"/>
</dbReference>
<dbReference type="AlphaFoldDB" id="A0A8J5XZJ4"/>
<proteinExistence type="predicted"/>
<evidence type="ECO:0000313" key="8">
    <source>
        <dbReference type="Proteomes" id="UP000701853"/>
    </source>
</evidence>
<protein>
    <recommendedName>
        <fullName evidence="4">2-oxoglutarate-dependent dioxygenase DAO</fullName>
    </recommendedName>
    <alternativeName>
        <fullName evidence="5">Protein DIOXYGENASE FOR AUXIN OXIDATION</fullName>
    </alternativeName>
</protein>
<feature type="domain" description="Fe2OG dioxygenase" evidence="6">
    <location>
        <begin position="847"/>
        <end position="947"/>
    </location>
</feature>
<evidence type="ECO:0000259" key="6">
    <source>
        <dbReference type="PROSITE" id="PS51471"/>
    </source>
</evidence>
<dbReference type="Gene3D" id="2.60.120.330">
    <property type="entry name" value="B-lactam Antibiotic, Isopenicillin N Synthase, Chain"/>
    <property type="match status" value="3"/>
</dbReference>
<comment type="function">
    <text evidence="3">2-oxoglutarate-dependent dioxygenase essential for auxin catabolism and maintenance of auxin homeostasis in reproductive organs. Catalyzes the irreversible oxidation of indole-3-acetic acid (IAA) to the biologically inactive 2-oxoindole-3-acetic acid (OxIAA).</text>
</comment>
<dbReference type="InterPro" id="IPR026992">
    <property type="entry name" value="DIOX_N"/>
</dbReference>
<feature type="domain" description="Fe2OG dioxygenase" evidence="6">
    <location>
        <begin position="485"/>
        <end position="586"/>
    </location>
</feature>
<sequence length="995" mass="113920">MGVQVEIEFPIIEFRPSDLKRGTDRWHRLCKRVREACETFGCFEVVYEKISAKAREETFGLMKELVEVPVERKQKNASPTPYHGWVGPCNQVSMLYEGFGLGDASNYDSVKSFAQLINNVHTMATQIEELNKLIWLMIIDSYGLGEKWESVMINYKTLVRFMKYMAPPPGEYERGLFAHTDKPVSTIICDDQISGLEIEFNGQWIKLSLSPSSFCFVAWSNGRLKAVNHRVMMSGDKDRYSIAAFAIPMSNTLSFTRILTSWTSSFMLFPTRQNTLTPANSSMPLLPSDHQFLIKSMLVLTRKLIDASLVVSLCRLLENDHMGVDAELAIPVIEFQTGSPDLERGTEGWHHLCKRVREACETYGCFEVVYEKISREVREETFELLNELVEVPLERKQLNVNPKPYHSYFGPCSQACLYEGFGIEDASNYDSVNKFAQLMWPDGHPRFSQTINTMVKQMEELNNIIWLMIIDSYGLEEKWESLMMRYNVLLRMMKYMAPSLGEYKRGLHAHTDKPASTIICDDQISGLEIEVKDDEWIKLSTSPNSFVFLVGDPLMAWSNGRMKAVKHRVMMSGVKDRYSIAAFTIPVEGTIIEAPKELIDDQHPQLFKDFDFMDFLFFSFSEQRGLASYQDTSMPTPWTWTCIVLCEWVPPPYSLCHPTIYILILPTMFRGIAKGRQAGTFNPLDREMDRTATIPVIEFSGEDIKNGRSSSSPDQRWKALCSKVREACESHGCFLLMRYDKIPTSLCEDMLVGIKSLFDLPEETKTRYQNPKPYRSYQGKCPVVPLHESFGIDDATRLEAARDFTHLIEILNMMSSKMLELSFMILEMIFESFDIEEKKYEALVRDSVSFLRVMKYKVPTSEDQNLGLVAHTDKNAITVLCQNEVQGLEIVTKEGHWEQVVVPKDALVVIVGDALKAWSNGRLVAVKHRVVMKGEKERYSFGLFTVPKEGAMIEAARELVDNEHPLLYRPFKFADYFSYFVSNLSDDALEIYAGV</sequence>
<evidence type="ECO:0000256" key="1">
    <source>
        <dbReference type="ARBA" id="ARBA00022723"/>
    </source>
</evidence>
<dbReference type="SUPFAM" id="SSF51197">
    <property type="entry name" value="Clavaminate synthase-like"/>
    <property type="match status" value="3"/>
</dbReference>
<accession>A0A8J5XZJ4</accession>
<name>A0A8J5XZJ4_9ROSI</name>
<keyword evidence="8" id="KW-1185">Reference proteome</keyword>
<dbReference type="EMBL" id="JAHUZN010000013">
    <property type="protein sequence ID" value="KAG8471721.1"/>
    <property type="molecule type" value="Genomic_DNA"/>
</dbReference>
<dbReference type="OrthoDB" id="288590at2759"/>
<dbReference type="Pfam" id="PF14226">
    <property type="entry name" value="DIOX_N"/>
    <property type="match status" value="3"/>
</dbReference>
<gene>
    <name evidence="7" type="ORF">CXB51_036361</name>
</gene>
<keyword evidence="2" id="KW-0408">Iron</keyword>
<dbReference type="PROSITE" id="PS51471">
    <property type="entry name" value="FE2OG_OXY"/>
    <property type="match status" value="2"/>
</dbReference>
<evidence type="ECO:0000256" key="2">
    <source>
        <dbReference type="ARBA" id="ARBA00023004"/>
    </source>
</evidence>